<dbReference type="Pfam" id="PF11711">
    <property type="entry name" value="Tim54"/>
    <property type="match status" value="1"/>
</dbReference>
<reference evidence="13" key="1">
    <citation type="submission" date="2023-04" db="EMBL/GenBank/DDBJ databases">
        <title>Ambrosiozyma monospora NBRC 1965.</title>
        <authorList>
            <person name="Ichikawa N."/>
            <person name="Sato H."/>
            <person name="Tonouchi N."/>
        </authorList>
    </citation>
    <scope>NUCLEOTIDE SEQUENCE</scope>
    <source>
        <strain evidence="13">NBRC 1965</strain>
    </source>
</reference>
<evidence type="ECO:0000313" key="14">
    <source>
        <dbReference type="Proteomes" id="UP001165063"/>
    </source>
</evidence>
<evidence type="ECO:0000256" key="5">
    <source>
        <dbReference type="ARBA" id="ARBA00022692"/>
    </source>
</evidence>
<evidence type="ECO:0000256" key="2">
    <source>
        <dbReference type="ARBA" id="ARBA00006355"/>
    </source>
</evidence>
<dbReference type="GO" id="GO:0005743">
    <property type="term" value="C:mitochondrial inner membrane"/>
    <property type="evidence" value="ECO:0007669"/>
    <property type="project" value="UniProtKB-SubCell"/>
</dbReference>
<evidence type="ECO:0000256" key="4">
    <source>
        <dbReference type="ARBA" id="ARBA00022448"/>
    </source>
</evidence>
<evidence type="ECO:0000256" key="10">
    <source>
        <dbReference type="ARBA" id="ARBA00023128"/>
    </source>
</evidence>
<feature type="region of interest" description="Disordered" evidence="12">
    <location>
        <begin position="178"/>
        <end position="205"/>
    </location>
</feature>
<evidence type="ECO:0000256" key="3">
    <source>
        <dbReference type="ARBA" id="ARBA00020796"/>
    </source>
</evidence>
<keyword evidence="14" id="KW-1185">Reference proteome</keyword>
<feature type="region of interest" description="Disordered" evidence="12">
    <location>
        <begin position="308"/>
        <end position="344"/>
    </location>
</feature>
<dbReference type="GO" id="GO:0015031">
    <property type="term" value="P:protein transport"/>
    <property type="evidence" value="ECO:0007669"/>
    <property type="project" value="UniProtKB-KW"/>
</dbReference>
<evidence type="ECO:0000256" key="11">
    <source>
        <dbReference type="ARBA" id="ARBA00023136"/>
    </source>
</evidence>
<accession>A0A9W6YRY8</accession>
<evidence type="ECO:0000256" key="8">
    <source>
        <dbReference type="ARBA" id="ARBA00022989"/>
    </source>
</evidence>
<protein>
    <recommendedName>
        <fullName evidence="3">Mitochondrial import inner membrane translocase subunit TIM54</fullName>
    </recommendedName>
</protein>
<gene>
    <name evidence="13" type="ORF">Amon01_000082900</name>
</gene>
<evidence type="ECO:0000256" key="9">
    <source>
        <dbReference type="ARBA" id="ARBA00023010"/>
    </source>
</evidence>
<sequence>MSEPTGGKPPAAEPTSAATSASTEPLKTTTATATPPKPKPKGFSNPALQMMGINSIRLPSRNWMIFWISLATLSGGIVYDKWQQKQLRKKYIELAKPVGDQPFEVNQLPRKLRIYVVPPPNDYLNESFKYLRRFVKPILNSAGLDFDIFTETRQGDIRSTVAEEIRRLRRAKLGLPDKRPEDLAKEQAEAEANKAKDGAEGEEKKKWLAPVSFSEVKKPEIDEKEEETKSLKDLYNPNDVLGITHFMKEHDHQKPFVKEDQVVSKAQDAGGVICLGRGAFKEYVNGIHEGLLGPLYKPEKPPVEPKLEELDAEKDKEPEPNANDEDDDDEKKMDPVPDPYITPKEYRNADLAPELDLVNGRDSNGIPYFFLQPIAVLRNYNTAGFTKQPERIWRFYHKRDQLIDYNETLWGLINKNYRGFEEDDLQLAAEEEHDWPNKWVQTSLDKGSEWVRDFSGDKRVFGVLSVYQKIERDEDQSKEVINEVKN</sequence>
<feature type="region of interest" description="Disordered" evidence="12">
    <location>
        <begin position="1"/>
        <end position="46"/>
    </location>
</feature>
<dbReference type="EMBL" id="BSXU01000234">
    <property type="protein sequence ID" value="GMG19906.1"/>
    <property type="molecule type" value="Genomic_DNA"/>
</dbReference>
<evidence type="ECO:0000256" key="7">
    <source>
        <dbReference type="ARBA" id="ARBA00022927"/>
    </source>
</evidence>
<evidence type="ECO:0000256" key="12">
    <source>
        <dbReference type="SAM" id="MobiDB-lite"/>
    </source>
</evidence>
<evidence type="ECO:0000313" key="13">
    <source>
        <dbReference type="EMBL" id="GMG19906.1"/>
    </source>
</evidence>
<proteinExistence type="inferred from homology"/>
<evidence type="ECO:0000256" key="6">
    <source>
        <dbReference type="ARBA" id="ARBA00022792"/>
    </source>
</evidence>
<keyword evidence="6" id="KW-0999">Mitochondrion inner membrane</keyword>
<dbReference type="Proteomes" id="UP001165063">
    <property type="component" value="Unassembled WGS sequence"/>
</dbReference>
<organism evidence="13 14">
    <name type="scientific">Ambrosiozyma monospora</name>
    <name type="common">Yeast</name>
    <name type="synonym">Endomycopsis monosporus</name>
    <dbReference type="NCBI Taxonomy" id="43982"/>
    <lineage>
        <taxon>Eukaryota</taxon>
        <taxon>Fungi</taxon>
        <taxon>Dikarya</taxon>
        <taxon>Ascomycota</taxon>
        <taxon>Saccharomycotina</taxon>
        <taxon>Pichiomycetes</taxon>
        <taxon>Pichiales</taxon>
        <taxon>Pichiaceae</taxon>
        <taxon>Ambrosiozyma</taxon>
    </lineage>
</organism>
<dbReference type="AlphaFoldDB" id="A0A9W6YRY8"/>
<keyword evidence="11" id="KW-0472">Membrane</keyword>
<comment type="similarity">
    <text evidence="2">Belongs to the TIM54 family.</text>
</comment>
<keyword evidence="7" id="KW-0653">Protein transport</keyword>
<keyword evidence="5" id="KW-0812">Transmembrane</keyword>
<evidence type="ECO:0000256" key="1">
    <source>
        <dbReference type="ARBA" id="ARBA00004434"/>
    </source>
</evidence>
<comment type="subcellular location">
    <subcellularLocation>
        <location evidence="1">Mitochondrion inner membrane</location>
        <topology evidence="1">Single-pass membrane protein</topology>
    </subcellularLocation>
</comment>
<feature type="compositionally biased region" description="Low complexity" evidence="12">
    <location>
        <begin position="9"/>
        <end position="34"/>
    </location>
</feature>
<keyword evidence="10" id="KW-0496">Mitochondrion</keyword>
<dbReference type="InterPro" id="IPR021056">
    <property type="entry name" value="Mt_import_IM_translocase_Tim54"/>
</dbReference>
<keyword evidence="4" id="KW-0813">Transport</keyword>
<name>A0A9W6YRY8_AMBMO</name>
<comment type="caution">
    <text evidence="13">The sequence shown here is derived from an EMBL/GenBank/DDBJ whole genome shotgun (WGS) entry which is preliminary data.</text>
</comment>
<keyword evidence="9" id="KW-0811">Translocation</keyword>
<feature type="compositionally biased region" description="Basic and acidic residues" evidence="12">
    <location>
        <begin position="308"/>
        <end position="319"/>
    </location>
</feature>
<keyword evidence="8" id="KW-1133">Transmembrane helix</keyword>
<dbReference type="OrthoDB" id="5598305at2759"/>